<dbReference type="Proteomes" id="UP000027982">
    <property type="component" value="Chromosome"/>
</dbReference>
<organism evidence="2 3">
    <name type="scientific">Fimbriimonas ginsengisoli Gsoil 348</name>
    <dbReference type="NCBI Taxonomy" id="661478"/>
    <lineage>
        <taxon>Bacteria</taxon>
        <taxon>Bacillati</taxon>
        <taxon>Armatimonadota</taxon>
        <taxon>Fimbriimonadia</taxon>
        <taxon>Fimbriimonadales</taxon>
        <taxon>Fimbriimonadaceae</taxon>
        <taxon>Fimbriimonas</taxon>
    </lineage>
</organism>
<dbReference type="HOGENOM" id="CLU_1494100_0_0_0"/>
<proteinExistence type="predicted"/>
<dbReference type="AlphaFoldDB" id="A0A068NKA1"/>
<reference evidence="2 3" key="1">
    <citation type="journal article" date="2014" name="PLoS ONE">
        <title>The first complete genome sequence of the class fimbriimonadia in the phylum armatimonadetes.</title>
        <authorList>
            <person name="Hu Z.Y."/>
            <person name="Wang Y.Z."/>
            <person name="Im W.T."/>
            <person name="Wang S.Y."/>
            <person name="Zhao G.P."/>
            <person name="Zheng H.J."/>
            <person name="Quan Z.X."/>
        </authorList>
    </citation>
    <scope>NUCLEOTIDE SEQUENCE [LARGE SCALE GENOMIC DNA]</scope>
    <source>
        <strain evidence="2">Gsoil 348</strain>
    </source>
</reference>
<evidence type="ECO:0000313" key="2">
    <source>
        <dbReference type="EMBL" id="AIE83877.1"/>
    </source>
</evidence>
<keyword evidence="1" id="KW-0732">Signal</keyword>
<evidence type="ECO:0000256" key="1">
    <source>
        <dbReference type="SAM" id="SignalP"/>
    </source>
</evidence>
<sequence length="180" mass="18872">MNLTRTTTLIAVAALAGSALASNEGTRPETLNVTYGGTQVGAVTNAALNFIKPKVGIRIGGGQWNEFMVNAGVDVMFNVPLLPLPAIRIDAEVWGKPSGFGKDRRGNAVSVLGVQTLALGGYFGLGPTYYFSDNNGDHKSGLGAKLLGGWNFPLTDFFVEGGLLIGPSPTPLFITVGKRF</sequence>
<feature type="chain" id="PRO_5001651795" description="Outer membrane protein beta-barrel domain-containing protein" evidence="1">
    <location>
        <begin position="22"/>
        <end position="180"/>
    </location>
</feature>
<dbReference type="EMBL" id="CP007139">
    <property type="protein sequence ID" value="AIE83877.1"/>
    <property type="molecule type" value="Genomic_DNA"/>
</dbReference>
<gene>
    <name evidence="2" type="ORF">OP10G_0509</name>
</gene>
<dbReference type="KEGG" id="fgi:OP10G_0509"/>
<keyword evidence="3" id="KW-1185">Reference proteome</keyword>
<accession>A0A068NKA1</accession>
<name>A0A068NKA1_FIMGI</name>
<evidence type="ECO:0000313" key="3">
    <source>
        <dbReference type="Proteomes" id="UP000027982"/>
    </source>
</evidence>
<evidence type="ECO:0008006" key="4">
    <source>
        <dbReference type="Google" id="ProtNLM"/>
    </source>
</evidence>
<feature type="signal peptide" evidence="1">
    <location>
        <begin position="1"/>
        <end position="21"/>
    </location>
</feature>
<dbReference type="RefSeq" id="WP_025227463.1">
    <property type="nucleotide sequence ID" value="NZ_CP007139.1"/>
</dbReference>
<protein>
    <recommendedName>
        <fullName evidence="4">Outer membrane protein beta-barrel domain-containing protein</fullName>
    </recommendedName>
</protein>